<feature type="compositionally biased region" description="Acidic residues" evidence="1">
    <location>
        <begin position="128"/>
        <end position="149"/>
    </location>
</feature>
<name>A0A5J5F2X6_9PEZI</name>
<dbReference type="EMBL" id="VXIS01000047">
    <property type="protein sequence ID" value="KAA8910304.1"/>
    <property type="molecule type" value="Genomic_DNA"/>
</dbReference>
<accession>A0A5J5F2X6</accession>
<feature type="region of interest" description="Disordered" evidence="1">
    <location>
        <begin position="89"/>
        <end position="158"/>
    </location>
</feature>
<gene>
    <name evidence="2" type="ORF">FN846DRAFT_1005921</name>
</gene>
<dbReference type="AlphaFoldDB" id="A0A5J5F2X6"/>
<feature type="compositionally biased region" description="Acidic residues" evidence="1">
    <location>
        <begin position="108"/>
        <end position="121"/>
    </location>
</feature>
<reference evidence="2 3" key="1">
    <citation type="submission" date="2019-09" db="EMBL/GenBank/DDBJ databases">
        <title>Draft genome of the ectomycorrhizal ascomycete Sphaerosporella brunnea.</title>
        <authorList>
            <consortium name="DOE Joint Genome Institute"/>
            <person name="Benucci G.M."/>
            <person name="Marozzi G."/>
            <person name="Antonielli L."/>
            <person name="Sanchez S."/>
            <person name="Marco P."/>
            <person name="Wang X."/>
            <person name="Falini L.B."/>
            <person name="Barry K."/>
            <person name="Haridas S."/>
            <person name="Lipzen A."/>
            <person name="Labutti K."/>
            <person name="Grigoriev I.V."/>
            <person name="Murat C."/>
            <person name="Martin F."/>
            <person name="Albertini E."/>
            <person name="Donnini D."/>
            <person name="Bonito G."/>
        </authorList>
    </citation>
    <scope>NUCLEOTIDE SEQUENCE [LARGE SCALE GENOMIC DNA]</scope>
    <source>
        <strain evidence="2 3">Sb_GMNB300</strain>
    </source>
</reference>
<evidence type="ECO:0000313" key="2">
    <source>
        <dbReference type="EMBL" id="KAA8910304.1"/>
    </source>
</evidence>
<protein>
    <submittedName>
        <fullName evidence="2">Uncharacterized protein</fullName>
    </submittedName>
</protein>
<feature type="compositionally biased region" description="Low complexity" evidence="1">
    <location>
        <begin position="34"/>
        <end position="58"/>
    </location>
</feature>
<dbReference type="Proteomes" id="UP000326924">
    <property type="component" value="Unassembled WGS sequence"/>
</dbReference>
<keyword evidence="3" id="KW-1185">Reference proteome</keyword>
<feature type="compositionally biased region" description="Low complexity" evidence="1">
    <location>
        <begin position="96"/>
        <end position="107"/>
    </location>
</feature>
<feature type="region of interest" description="Disordered" evidence="1">
    <location>
        <begin position="19"/>
        <end position="58"/>
    </location>
</feature>
<dbReference type="InParanoid" id="A0A5J5F2X6"/>
<proteinExistence type="predicted"/>
<evidence type="ECO:0000313" key="3">
    <source>
        <dbReference type="Proteomes" id="UP000326924"/>
    </source>
</evidence>
<evidence type="ECO:0000256" key="1">
    <source>
        <dbReference type="SAM" id="MobiDB-lite"/>
    </source>
</evidence>
<organism evidence="2 3">
    <name type="scientific">Sphaerosporella brunnea</name>
    <dbReference type="NCBI Taxonomy" id="1250544"/>
    <lineage>
        <taxon>Eukaryota</taxon>
        <taxon>Fungi</taxon>
        <taxon>Dikarya</taxon>
        <taxon>Ascomycota</taxon>
        <taxon>Pezizomycotina</taxon>
        <taxon>Pezizomycetes</taxon>
        <taxon>Pezizales</taxon>
        <taxon>Pyronemataceae</taxon>
        <taxon>Sphaerosporella</taxon>
    </lineage>
</organism>
<comment type="caution">
    <text evidence="2">The sequence shown here is derived from an EMBL/GenBank/DDBJ whole genome shotgun (WGS) entry which is preliminary data.</text>
</comment>
<sequence length="304" mass="33164">MLPPFRSRKRKLAQVQAAYRAHRKRVTPTKPPVAERSVAARSVVEPSVAEPSVAEPSVAEPFVERGARLSEAAKLHAFSFRDVTARPGPWRNLLRSSSPVLPSASSSESEEEWGGIVDDDTGTAVSAEDAEDTEDTENTEAAEDAEDAETVGFSPSRTVLQRLRENTEKIAQLLEENRLLLAGRGLSPAALSVKRARSRSIGRYPSCPRPKVGVLPLERVKAEIQEVRAQTKMCEAKIVGLYLLGRVKLGGGIGMVQPRRPVCERCKRKGLACLEVDRSKEKRVFTSSCAECKVAASGCRFSEA</sequence>